<evidence type="ECO:0000256" key="2">
    <source>
        <dbReference type="ARBA" id="ARBA00023125"/>
    </source>
</evidence>
<proteinExistence type="predicted"/>
<reference evidence="6 7" key="1">
    <citation type="submission" date="2020-07" db="EMBL/GenBank/DDBJ databases">
        <title>Sequencing the genomes of 1000 actinobacteria strains.</title>
        <authorList>
            <person name="Klenk H.-P."/>
        </authorList>
    </citation>
    <scope>NUCLEOTIDE SEQUENCE [LARGE SCALE GENOMIC DNA]</scope>
    <source>
        <strain evidence="6 7">DSM 7487</strain>
    </source>
</reference>
<keyword evidence="2 4" id="KW-0238">DNA-binding</keyword>
<keyword evidence="3" id="KW-0804">Transcription</keyword>
<dbReference type="InterPro" id="IPR001647">
    <property type="entry name" value="HTH_TetR"/>
</dbReference>
<name>A0A7Y9ATR9_9ACTN</name>
<dbReference type="EMBL" id="JACCBB010000001">
    <property type="protein sequence ID" value="NYD21917.1"/>
    <property type="molecule type" value="Genomic_DNA"/>
</dbReference>
<evidence type="ECO:0000313" key="7">
    <source>
        <dbReference type="Proteomes" id="UP000521922"/>
    </source>
</evidence>
<dbReference type="PANTHER" id="PTHR30055:SF234">
    <property type="entry name" value="HTH-TYPE TRANSCRIPTIONAL REGULATOR BETI"/>
    <property type="match status" value="1"/>
</dbReference>
<protein>
    <submittedName>
        <fullName evidence="6">AcrR family transcriptional regulator</fullName>
    </submittedName>
</protein>
<dbReference type="Pfam" id="PF00440">
    <property type="entry name" value="TetR_N"/>
    <property type="match status" value="1"/>
</dbReference>
<dbReference type="SUPFAM" id="SSF46689">
    <property type="entry name" value="Homeodomain-like"/>
    <property type="match status" value="1"/>
</dbReference>
<dbReference type="InterPro" id="IPR050109">
    <property type="entry name" value="HTH-type_TetR-like_transc_reg"/>
</dbReference>
<sequence>MLEPKLPTSGVETPPAIREPLQARSKESFARVQDAALSLLRERGDDSFTLAEVSERSGVSTGSIYGRVRGKDALLRLVHQRELERIDAATLTALGEAAAGHPTLTGTVSALVAALARLLQAEAGVLRPFMLRAVHDPEVARAGRRSSEREVAAFCDGLLRHREEIRRADPEAAVHWCHTVVYSVIARRLGLGSTVEGASGPEVDVMVERLASMVSSFLLTPDGT</sequence>
<dbReference type="PROSITE" id="PS50977">
    <property type="entry name" value="HTH_TETR_2"/>
    <property type="match status" value="1"/>
</dbReference>
<feature type="domain" description="HTH tetR-type" evidence="5">
    <location>
        <begin position="26"/>
        <end position="86"/>
    </location>
</feature>
<dbReference type="Gene3D" id="1.10.357.10">
    <property type="entry name" value="Tetracycline Repressor, domain 2"/>
    <property type="match status" value="1"/>
</dbReference>
<evidence type="ECO:0000259" key="5">
    <source>
        <dbReference type="PROSITE" id="PS50977"/>
    </source>
</evidence>
<organism evidence="6 7">
    <name type="scientific">Kineococcus aurantiacus</name>
    <dbReference type="NCBI Taxonomy" id="37633"/>
    <lineage>
        <taxon>Bacteria</taxon>
        <taxon>Bacillati</taxon>
        <taxon>Actinomycetota</taxon>
        <taxon>Actinomycetes</taxon>
        <taxon>Kineosporiales</taxon>
        <taxon>Kineosporiaceae</taxon>
        <taxon>Kineococcus</taxon>
    </lineage>
</organism>
<gene>
    <name evidence="6" type="ORF">BJ968_001457</name>
</gene>
<feature type="DNA-binding region" description="H-T-H motif" evidence="4">
    <location>
        <begin position="49"/>
        <end position="68"/>
    </location>
</feature>
<keyword evidence="7" id="KW-1185">Reference proteome</keyword>
<dbReference type="RefSeq" id="WP_179750548.1">
    <property type="nucleotide sequence ID" value="NZ_BAAAGN010000005.1"/>
</dbReference>
<dbReference type="GO" id="GO:0000976">
    <property type="term" value="F:transcription cis-regulatory region binding"/>
    <property type="evidence" value="ECO:0007669"/>
    <property type="project" value="TreeGrafter"/>
</dbReference>
<dbReference type="GO" id="GO:0003700">
    <property type="term" value="F:DNA-binding transcription factor activity"/>
    <property type="evidence" value="ECO:0007669"/>
    <property type="project" value="TreeGrafter"/>
</dbReference>
<keyword evidence="1" id="KW-0805">Transcription regulation</keyword>
<dbReference type="Proteomes" id="UP000521922">
    <property type="component" value="Unassembled WGS sequence"/>
</dbReference>
<comment type="caution">
    <text evidence="6">The sequence shown here is derived from an EMBL/GenBank/DDBJ whole genome shotgun (WGS) entry which is preliminary data.</text>
</comment>
<accession>A0A7Y9ATR9</accession>
<dbReference type="PRINTS" id="PR00455">
    <property type="entry name" value="HTHTETR"/>
</dbReference>
<dbReference type="AlphaFoldDB" id="A0A7Y9ATR9"/>
<dbReference type="InterPro" id="IPR009057">
    <property type="entry name" value="Homeodomain-like_sf"/>
</dbReference>
<evidence type="ECO:0000256" key="1">
    <source>
        <dbReference type="ARBA" id="ARBA00023015"/>
    </source>
</evidence>
<evidence type="ECO:0000256" key="4">
    <source>
        <dbReference type="PROSITE-ProRule" id="PRU00335"/>
    </source>
</evidence>
<dbReference type="PANTHER" id="PTHR30055">
    <property type="entry name" value="HTH-TYPE TRANSCRIPTIONAL REGULATOR RUTR"/>
    <property type="match status" value="1"/>
</dbReference>
<evidence type="ECO:0000256" key="3">
    <source>
        <dbReference type="ARBA" id="ARBA00023163"/>
    </source>
</evidence>
<evidence type="ECO:0000313" key="6">
    <source>
        <dbReference type="EMBL" id="NYD21917.1"/>
    </source>
</evidence>